<dbReference type="EMBL" id="CP075371">
    <property type="protein sequence ID" value="QVT79403.1"/>
    <property type="molecule type" value="Genomic_DNA"/>
</dbReference>
<protein>
    <recommendedName>
        <fullName evidence="1">General stress protein FMN-binding split barrel domain-containing protein</fullName>
    </recommendedName>
</protein>
<keyword evidence="3" id="KW-1185">Reference proteome</keyword>
<dbReference type="Pfam" id="PF16242">
    <property type="entry name" value="Pyrid_ox_like"/>
    <property type="match status" value="1"/>
</dbReference>
<dbReference type="InterPro" id="IPR012349">
    <property type="entry name" value="Split_barrel_FMN-bd"/>
</dbReference>
<dbReference type="InterPro" id="IPR038725">
    <property type="entry name" value="YdaG_split_barrel_FMN-bd"/>
</dbReference>
<organism evidence="2 3">
    <name type="scientific">Nocardioides aquaticus</name>
    <dbReference type="NCBI Taxonomy" id="160826"/>
    <lineage>
        <taxon>Bacteria</taxon>
        <taxon>Bacillati</taxon>
        <taxon>Actinomycetota</taxon>
        <taxon>Actinomycetes</taxon>
        <taxon>Propionibacteriales</taxon>
        <taxon>Nocardioidaceae</taxon>
        <taxon>Nocardioides</taxon>
    </lineage>
</organism>
<dbReference type="SUPFAM" id="SSF50475">
    <property type="entry name" value="FMN-binding split barrel"/>
    <property type="match status" value="1"/>
</dbReference>
<dbReference type="RefSeq" id="WP_214058870.1">
    <property type="nucleotide sequence ID" value="NZ_BAAAHS010000029.1"/>
</dbReference>
<feature type="domain" description="General stress protein FMN-binding split barrel" evidence="1">
    <location>
        <begin position="17"/>
        <end position="160"/>
    </location>
</feature>
<reference evidence="2 3" key="1">
    <citation type="submission" date="2021-05" db="EMBL/GenBank/DDBJ databases">
        <title>Complete genome of Nocardioides aquaticus KCTC 9944T isolated from meromictic and hypersaline Ekho Lake, Antarctica.</title>
        <authorList>
            <person name="Hwang K."/>
            <person name="Kim K.M."/>
            <person name="Choe H."/>
        </authorList>
    </citation>
    <scope>NUCLEOTIDE SEQUENCE [LARGE SCALE GENOMIC DNA]</scope>
    <source>
        <strain evidence="2 3">KCTC 9944</strain>
    </source>
</reference>
<sequence length="168" mass="18577">MTSSEQTTTAGDQDRERAHLVELMEDMPIAMFTTFGTEGPRSIPMARQEVEPDAEMWFITARDTAHTRALGHDASVALTFSSRDTWVSLTGKAYVVDDTAKLRELWNTFAEAWLPGGPEDPNAVLIRVDVEKAEYWDTPGGKVASLLSFAKVKLTGDTYDARHGTVEP</sequence>
<name>A0ABX8EK02_9ACTN</name>
<proteinExistence type="predicted"/>
<evidence type="ECO:0000259" key="1">
    <source>
        <dbReference type="Pfam" id="PF16242"/>
    </source>
</evidence>
<dbReference type="PANTHER" id="PTHR34818">
    <property type="entry name" value="PROTEIN BLI-3"/>
    <property type="match status" value="1"/>
</dbReference>
<dbReference type="Proteomes" id="UP000679307">
    <property type="component" value="Chromosome"/>
</dbReference>
<accession>A0ABX8EK02</accession>
<dbReference type="PANTHER" id="PTHR34818:SF1">
    <property type="entry name" value="PROTEIN BLI-3"/>
    <property type="match status" value="1"/>
</dbReference>
<dbReference type="Gene3D" id="2.30.110.10">
    <property type="entry name" value="Electron Transport, Fmn-binding Protein, Chain A"/>
    <property type="match status" value="1"/>
</dbReference>
<gene>
    <name evidence="2" type="ORF">ENKNEFLB_01784</name>
</gene>
<dbReference type="InterPro" id="IPR052917">
    <property type="entry name" value="Stress-Dev_Protein"/>
</dbReference>
<evidence type="ECO:0000313" key="3">
    <source>
        <dbReference type="Proteomes" id="UP000679307"/>
    </source>
</evidence>
<evidence type="ECO:0000313" key="2">
    <source>
        <dbReference type="EMBL" id="QVT79403.1"/>
    </source>
</evidence>